<dbReference type="GO" id="GO:0009704">
    <property type="term" value="P:de-etiolation"/>
    <property type="evidence" value="ECO:0007669"/>
    <property type="project" value="InterPro"/>
</dbReference>
<dbReference type="OrthoDB" id="551300at2759"/>
<dbReference type="AlphaFoldDB" id="A0A8X7YLH7"/>
<dbReference type="Proteomes" id="UP000886885">
    <property type="component" value="Chromosome 13D"/>
</dbReference>
<organism evidence="1 2">
    <name type="scientific">Populus tomentosa</name>
    <name type="common">Chinese white poplar</name>
    <dbReference type="NCBI Taxonomy" id="118781"/>
    <lineage>
        <taxon>Eukaryota</taxon>
        <taxon>Viridiplantae</taxon>
        <taxon>Streptophyta</taxon>
        <taxon>Embryophyta</taxon>
        <taxon>Tracheophyta</taxon>
        <taxon>Spermatophyta</taxon>
        <taxon>Magnoliopsida</taxon>
        <taxon>eudicotyledons</taxon>
        <taxon>Gunneridae</taxon>
        <taxon>Pentapetalae</taxon>
        <taxon>rosids</taxon>
        <taxon>fabids</taxon>
        <taxon>Malpighiales</taxon>
        <taxon>Salicaceae</taxon>
        <taxon>Saliceae</taxon>
        <taxon>Populus</taxon>
    </lineage>
</organism>
<dbReference type="GO" id="GO:0071277">
    <property type="term" value="P:cellular response to calcium ion"/>
    <property type="evidence" value="ECO:0007669"/>
    <property type="project" value="InterPro"/>
</dbReference>
<dbReference type="PANTHER" id="PTHR34209:SF3">
    <property type="entry name" value="RHODANESE_CELL CYCLE CONTROL PHOSPHATASE SUPERFAMILY PROTEIN"/>
    <property type="match status" value="1"/>
</dbReference>
<dbReference type="PANTHER" id="PTHR34209">
    <property type="entry name" value="RHODANESE/CELL CYCLE CONTROL PHOSPHATASE SUPERFAMILY PROTEIN"/>
    <property type="match status" value="1"/>
</dbReference>
<dbReference type="EMBL" id="JAAWWB010000026">
    <property type="protein sequence ID" value="KAG6751232.1"/>
    <property type="molecule type" value="Genomic_DNA"/>
</dbReference>
<evidence type="ECO:0000313" key="1">
    <source>
        <dbReference type="EMBL" id="KAG6751232.1"/>
    </source>
</evidence>
<dbReference type="InterPro" id="IPR044690">
    <property type="entry name" value="CAS_plant"/>
</dbReference>
<reference evidence="1" key="1">
    <citation type="journal article" date="2020" name="bioRxiv">
        <title>Hybrid origin of Populus tomentosa Carr. identified through genome sequencing and phylogenomic analysis.</title>
        <authorList>
            <person name="An X."/>
            <person name="Gao K."/>
            <person name="Chen Z."/>
            <person name="Li J."/>
            <person name="Yang X."/>
            <person name="Yang X."/>
            <person name="Zhou J."/>
            <person name="Guo T."/>
            <person name="Zhao T."/>
            <person name="Huang S."/>
            <person name="Miao D."/>
            <person name="Khan W.U."/>
            <person name="Rao P."/>
            <person name="Ye M."/>
            <person name="Lei B."/>
            <person name="Liao W."/>
            <person name="Wang J."/>
            <person name="Ji L."/>
            <person name="Li Y."/>
            <person name="Guo B."/>
            <person name="Mustafa N.S."/>
            <person name="Li S."/>
            <person name="Yun Q."/>
            <person name="Keller S.R."/>
            <person name="Mao J."/>
            <person name="Zhang R."/>
            <person name="Strauss S.H."/>
        </authorList>
    </citation>
    <scope>NUCLEOTIDE SEQUENCE</scope>
    <source>
        <strain evidence="1">GM15</strain>
        <tissue evidence="1">Leaf</tissue>
    </source>
</reference>
<evidence type="ECO:0008006" key="3">
    <source>
        <dbReference type="Google" id="ProtNLM"/>
    </source>
</evidence>
<name>A0A8X7YLH7_POPTO</name>
<protein>
    <recommendedName>
        <fullName evidence="3">Rhodanese domain-containing protein</fullName>
    </recommendedName>
</protein>
<evidence type="ECO:0000313" key="2">
    <source>
        <dbReference type="Proteomes" id="UP000886885"/>
    </source>
</evidence>
<dbReference type="GO" id="GO:0090333">
    <property type="term" value="P:regulation of stomatal closure"/>
    <property type="evidence" value="ECO:0007669"/>
    <property type="project" value="InterPro"/>
</dbReference>
<sequence length="531" mass="57637">MLPVCSATPSCSPHTQIPLHGGLQPFCSVWKDIESRFYVEDRVLLGMSNGTHPQRMSFKTQAVKSFYSSFVESNEQSISLAFINDHSCPNESGDIKCKFYNDWISSIGAIDELHPMGGGGKLKSFESYNIADVDKELVDSTDQLTENTDSFIGLVEPQTTSTIDITPEKPSLGPESLEMDSDSLSSAKTSLDDLLGGFKDSINTSVNKGENAVQSSLNTITTSITSIKKSASEAADSALSKVFSTFNQTGELAGDRLTSFSTGLREAVKKTTGASVELLRGAIVAVEESIVKGTSFVVYSYGSAKELLPPEIRGALNLSEGRATKILRPIGATFQQVYIAIEGLEKGLGLDPNDPVVPFVLFLGTSATLWGFYWVWAYGGYSGDLSPQLTLKLLAEKGDTMLIDVRPEARDKNNLKLGNLITSLISFYVLDLELNLLDIIYVKVLRERDGIPDLRRAARFRYASVTLPQVDGPVRKLLKGGKDLDDTLIAAVIRNLKAVQDRYQVIVMDADGSGSKGIARSLRKLGVKASI</sequence>
<keyword evidence="2" id="KW-1185">Reference proteome</keyword>
<gene>
    <name evidence="1" type="ORF">POTOM_045754</name>
</gene>
<accession>A0A8X7YLH7</accession>
<proteinExistence type="predicted"/>
<comment type="caution">
    <text evidence="1">The sequence shown here is derived from an EMBL/GenBank/DDBJ whole genome shotgun (WGS) entry which is preliminary data.</text>
</comment>